<organism evidence="2 3">
    <name type="scientific">Streptomyces anulatus</name>
    <name type="common">Streptomyces chrysomallus</name>
    <dbReference type="NCBI Taxonomy" id="1892"/>
    <lineage>
        <taxon>Bacteria</taxon>
        <taxon>Bacillati</taxon>
        <taxon>Actinomycetota</taxon>
        <taxon>Actinomycetes</taxon>
        <taxon>Kitasatosporales</taxon>
        <taxon>Streptomycetaceae</taxon>
        <taxon>Streptomyces</taxon>
    </lineage>
</organism>
<evidence type="ECO:0000313" key="3">
    <source>
        <dbReference type="Proteomes" id="UP000470951"/>
    </source>
</evidence>
<dbReference type="SUPFAM" id="SSF48452">
    <property type="entry name" value="TPR-like"/>
    <property type="match status" value="1"/>
</dbReference>
<dbReference type="EMBL" id="JAAGMS010000327">
    <property type="protein sequence ID" value="NEC02173.1"/>
    <property type="molecule type" value="Genomic_DNA"/>
</dbReference>
<proteinExistence type="predicted"/>
<accession>A0A7K3RJ42</accession>
<dbReference type="Proteomes" id="UP000470951">
    <property type="component" value="Unassembled WGS sequence"/>
</dbReference>
<dbReference type="RefSeq" id="WP_164270103.1">
    <property type="nucleotide sequence ID" value="NZ_JAAGMS010000327.1"/>
</dbReference>
<feature type="non-terminal residue" evidence="2">
    <location>
        <position position="1"/>
    </location>
</feature>
<dbReference type="AlphaFoldDB" id="A0A7K3RJ42"/>
<gene>
    <name evidence="2" type="ORF">G3I58_30000</name>
</gene>
<evidence type="ECO:0008006" key="4">
    <source>
        <dbReference type="Google" id="ProtNLM"/>
    </source>
</evidence>
<name>A0A7K3RJ42_STRAQ</name>
<protein>
    <recommendedName>
        <fullName evidence="4">Helix-turn-helix transcriptional regulator</fullName>
    </recommendedName>
</protein>
<comment type="caution">
    <text evidence="2">The sequence shown here is derived from an EMBL/GenBank/DDBJ whole genome shotgun (WGS) entry which is preliminary data.</text>
</comment>
<sequence length="101" mass="10702">AVDLAGLRARLAVRDRPEEAAEHADRAVRASLLTDSPLVQATAELDRAQALAALGRWPEAEGSARSAGAHFTGKGHLPGVRRVSGFLANPPRPMATTRERS</sequence>
<reference evidence="2 3" key="1">
    <citation type="submission" date="2020-01" db="EMBL/GenBank/DDBJ databases">
        <title>Insect and environment-associated Actinomycetes.</title>
        <authorList>
            <person name="Currrie C."/>
            <person name="Chevrette M."/>
            <person name="Carlson C."/>
            <person name="Stubbendieck R."/>
            <person name="Wendt-Pienkowski E."/>
        </authorList>
    </citation>
    <scope>NUCLEOTIDE SEQUENCE [LARGE SCALE GENOMIC DNA]</scope>
    <source>
        <strain evidence="2 3">SID7903</strain>
    </source>
</reference>
<evidence type="ECO:0000313" key="2">
    <source>
        <dbReference type="EMBL" id="NEC02173.1"/>
    </source>
</evidence>
<evidence type="ECO:0000256" key="1">
    <source>
        <dbReference type="SAM" id="MobiDB-lite"/>
    </source>
</evidence>
<feature type="region of interest" description="Disordered" evidence="1">
    <location>
        <begin position="65"/>
        <end position="101"/>
    </location>
</feature>
<dbReference type="InterPro" id="IPR011990">
    <property type="entry name" value="TPR-like_helical_dom_sf"/>
</dbReference>